<dbReference type="RefSeq" id="WP_072150891.1">
    <property type="nucleotide sequence ID" value="NZ_CZVU01000108.1"/>
</dbReference>
<keyword evidence="1" id="KW-0812">Transmembrane</keyword>
<dbReference type="Proteomes" id="UP000243065">
    <property type="component" value="Unassembled WGS sequence"/>
</dbReference>
<evidence type="ECO:0000313" key="3">
    <source>
        <dbReference type="Proteomes" id="UP000243065"/>
    </source>
</evidence>
<dbReference type="AlphaFoldDB" id="A0A656D9Y9"/>
<organism evidence="2 3">
    <name type="scientific">Kryptobacter tengchongensis</name>
    <dbReference type="NCBI Taxonomy" id="1643429"/>
    <lineage>
        <taxon>Bacteria</taxon>
        <taxon>Pseudomonadati</taxon>
        <taxon>Candidatus Kryptoniota</taxon>
        <taxon>Candidatus Kryptobacter</taxon>
    </lineage>
</organism>
<sequence length="60" mass="6750">MNKIKAIILALALIVVSIIFTFVNYSKAQTKPTRTWMENLGTCQPPAQNCFDDIIIEPPQ</sequence>
<keyword evidence="3" id="KW-1185">Reference proteome</keyword>
<feature type="transmembrane region" description="Helical" evidence="1">
    <location>
        <begin position="6"/>
        <end position="25"/>
    </location>
</feature>
<name>A0A656D9Y9_KRYT1</name>
<keyword evidence="1" id="KW-1133">Transmembrane helix</keyword>
<dbReference type="EMBL" id="CZVU01000108">
    <property type="protein sequence ID" value="CUT05038.1"/>
    <property type="molecule type" value="Genomic_DNA"/>
</dbReference>
<evidence type="ECO:0000313" key="2">
    <source>
        <dbReference type="EMBL" id="CUT05038.1"/>
    </source>
</evidence>
<accession>A0A656D9Y9</accession>
<proteinExistence type="predicted"/>
<evidence type="ECO:0000256" key="1">
    <source>
        <dbReference type="SAM" id="Phobius"/>
    </source>
</evidence>
<keyword evidence="1" id="KW-0472">Membrane</keyword>
<evidence type="ECO:0008006" key="4">
    <source>
        <dbReference type="Google" id="ProtNLM"/>
    </source>
</evidence>
<gene>
    <name evidence="2" type="ORF">JGI24_01612</name>
</gene>
<reference evidence="2 3" key="1">
    <citation type="submission" date="2015-11" db="EMBL/GenBank/DDBJ databases">
        <authorList>
            <person name="Varghese N."/>
        </authorList>
    </citation>
    <scope>NUCLEOTIDE SEQUENCE [LARGE SCALE GENOMIC DNA]</scope>
    <source>
        <strain evidence="2 3">JGI-24</strain>
    </source>
</reference>
<protein>
    <recommendedName>
        <fullName evidence="4">Transmembrane protein</fullName>
    </recommendedName>
</protein>